<dbReference type="Pfam" id="PF13174">
    <property type="entry name" value="TPR_6"/>
    <property type="match status" value="1"/>
</dbReference>
<dbReference type="Gene3D" id="1.25.40.10">
    <property type="entry name" value="Tetratricopeptide repeat domain"/>
    <property type="match status" value="1"/>
</dbReference>
<dbReference type="OrthoDB" id="1856606at2759"/>
<proteinExistence type="predicted"/>
<evidence type="ECO:0000256" key="2">
    <source>
        <dbReference type="ARBA" id="ARBA00022803"/>
    </source>
</evidence>
<keyword evidence="1" id="KW-0677">Repeat</keyword>
<dbReference type="InterPro" id="IPR051685">
    <property type="entry name" value="Ycf3/AcsC/BcsC/TPR_MFPF"/>
</dbReference>
<keyword evidence="5" id="KW-1185">Reference proteome</keyword>
<dbReference type="Proteomes" id="UP001152561">
    <property type="component" value="Unassembled WGS sequence"/>
</dbReference>
<reference evidence="5" key="1">
    <citation type="journal article" date="2023" name="Proc. Natl. Acad. Sci. U.S.A.">
        <title>Genomic and structural basis for evolution of tropane alkaloid biosynthesis.</title>
        <authorList>
            <person name="Wanga Y.-J."/>
            <person name="Taina T."/>
            <person name="Yua J.-Y."/>
            <person name="Lia J."/>
            <person name="Xua B."/>
            <person name="Chenc J."/>
            <person name="D'Auriad J.C."/>
            <person name="Huanga J.-P."/>
            <person name="Huanga S.-X."/>
        </authorList>
    </citation>
    <scope>NUCLEOTIDE SEQUENCE [LARGE SCALE GENOMIC DNA]</scope>
    <source>
        <strain evidence="5">cv. KIB-2019</strain>
    </source>
</reference>
<dbReference type="InterPro" id="IPR011990">
    <property type="entry name" value="TPR-like_helical_dom_sf"/>
</dbReference>
<name>A0A9Q1MTE1_9SOLA</name>
<keyword evidence="2" id="KW-0802">TPR repeat</keyword>
<evidence type="ECO:0000313" key="5">
    <source>
        <dbReference type="Proteomes" id="UP001152561"/>
    </source>
</evidence>
<accession>A0A9Q1MTE1</accession>
<evidence type="ECO:0000313" key="4">
    <source>
        <dbReference type="EMBL" id="KAJ8565306.1"/>
    </source>
</evidence>
<sequence length="307" mass="34956">MNSTLTISSPPLFHSINNSRPSIFPILKIASKNNKKFILNASSNNTNANSNPLISTLKSAGIAVVFAAVTLGKFPISTPLARAVIEQQQVEEEDSPLTQFLESNSEAIETLKNILQEKLEAGEDEESLKILTKLSFAQPENTEWKFLTARLLNEMGKVLEAREVFEEILSKTPLSFEALFENALLMDRCGEGVKVTQRLEEALRIAEEENKVKEGRDVRFIMAQVQFLQKNVEEALRSYDELEKEDPKDFRPYFCKGMIYSLLDRNKEAREQFAKYRELSPKKFEVEGYLRTALSRMKLFGTDEKES</sequence>
<dbReference type="InterPro" id="IPR019734">
    <property type="entry name" value="TPR_rpt"/>
</dbReference>
<evidence type="ECO:0000256" key="3">
    <source>
        <dbReference type="SAM" id="Coils"/>
    </source>
</evidence>
<dbReference type="EMBL" id="JAJAGQ010000004">
    <property type="protein sequence ID" value="KAJ8565306.1"/>
    <property type="molecule type" value="Genomic_DNA"/>
</dbReference>
<dbReference type="PANTHER" id="PTHR44943:SF8">
    <property type="entry name" value="TPR REPEAT-CONTAINING PROTEIN MJ0263"/>
    <property type="match status" value="1"/>
</dbReference>
<gene>
    <name evidence="4" type="ORF">K7X08_007882</name>
</gene>
<keyword evidence="3" id="KW-0175">Coiled coil</keyword>
<dbReference type="PANTHER" id="PTHR44943">
    <property type="entry name" value="CELLULOSE SYNTHASE OPERON PROTEIN C"/>
    <property type="match status" value="1"/>
</dbReference>
<organism evidence="4 5">
    <name type="scientific">Anisodus acutangulus</name>
    <dbReference type="NCBI Taxonomy" id="402998"/>
    <lineage>
        <taxon>Eukaryota</taxon>
        <taxon>Viridiplantae</taxon>
        <taxon>Streptophyta</taxon>
        <taxon>Embryophyta</taxon>
        <taxon>Tracheophyta</taxon>
        <taxon>Spermatophyta</taxon>
        <taxon>Magnoliopsida</taxon>
        <taxon>eudicotyledons</taxon>
        <taxon>Gunneridae</taxon>
        <taxon>Pentapetalae</taxon>
        <taxon>asterids</taxon>
        <taxon>lamiids</taxon>
        <taxon>Solanales</taxon>
        <taxon>Solanaceae</taxon>
        <taxon>Solanoideae</taxon>
        <taxon>Hyoscyameae</taxon>
        <taxon>Anisodus</taxon>
    </lineage>
</organism>
<evidence type="ECO:0000256" key="1">
    <source>
        <dbReference type="ARBA" id="ARBA00022737"/>
    </source>
</evidence>
<feature type="coiled-coil region" evidence="3">
    <location>
        <begin position="196"/>
        <end position="245"/>
    </location>
</feature>
<dbReference type="AlphaFoldDB" id="A0A9Q1MTE1"/>
<protein>
    <submittedName>
        <fullName evidence="4">Uncharacterized protein</fullName>
    </submittedName>
</protein>
<comment type="caution">
    <text evidence="4">The sequence shown here is derived from an EMBL/GenBank/DDBJ whole genome shotgun (WGS) entry which is preliminary data.</text>
</comment>
<dbReference type="SUPFAM" id="SSF48452">
    <property type="entry name" value="TPR-like"/>
    <property type="match status" value="1"/>
</dbReference>